<dbReference type="GO" id="GO:0005634">
    <property type="term" value="C:nucleus"/>
    <property type="evidence" value="ECO:0007669"/>
    <property type="project" value="TreeGrafter"/>
</dbReference>
<evidence type="ECO:0000313" key="2">
    <source>
        <dbReference type="EMBL" id="CAD8087855.1"/>
    </source>
</evidence>
<comment type="caution">
    <text evidence="2">The sequence shown here is derived from an EMBL/GenBank/DDBJ whole genome shotgun (WGS) entry which is preliminary data.</text>
</comment>
<sequence>MLQKFLTKVSYFDRFGAEVKLNFRKKETHQSPFGGFCTILLFFVLTVIFIRGAIGLINKETFTISYNKVLNVDPPITELLSKDFMIAFQAENLIENGTKRLFNFIFTSHLQMMDENGNMTKTEISTHKLEQCNISHFNEFDEASTYNKLLKDQLNDYYCLPLNYSLQIQGTQKSNIFQYGKISVTICSSDDCYSTDEIQQFQRLGYFNNSFKINTLMLNRVPNLNIPNNYISYIYSDYYIQAKIGQEIKTDVYLEQQQLSIEKSVIPGIKVLEQDHVFSIMENKLQASSVFTSNINRVASFFIRLSQSETHYYKEYYRFDELFSYVGGITQFLATILGYFILRYNQTGLQIKLANSLYQFDMPEKQKGQMVFSFQLLVNKIFESLKSIEDAVQKFKNSAHRIINLTRLAGGLKFINQQSYQNDDIDDEIVNHLATQQVPQTDKLKVEKCADHCHESNQTFYLQQDKKKFLSLIVQLILESRKKLSFGVHFLAKQVSGSFKKNTAVNYQSQLFEKSRKMILRDMDILVIMNKLQEIEKIKHVIFNKTQRKVFNYLQKPVVCVKKKINQDKYDQSLIHGDLKNKRDDTLRLTMSSKSLLGIRQKYNTEKKFNKLYEAYEELALAEDPNETEKIMNQRLLKLVEPTIQYSFNSLVKIEKLSRQLRYNKKKRVETQILKSQNFKLGSSNEVEEEIENNFDIESINLNGQKKDNLYKKSQPSLPENKIKNLTTLQSSTRQLKDVQLNQIQSKQDFLDVDIISS</sequence>
<name>A0A8S1NFP7_PARPR</name>
<protein>
    <recommendedName>
        <fullName evidence="4">Transmembrane protein</fullName>
    </recommendedName>
</protein>
<reference evidence="2" key="1">
    <citation type="submission" date="2021-01" db="EMBL/GenBank/DDBJ databases">
        <authorList>
            <consortium name="Genoscope - CEA"/>
            <person name="William W."/>
        </authorList>
    </citation>
    <scope>NUCLEOTIDE SEQUENCE</scope>
</reference>
<accession>A0A8S1NFP7</accession>
<gene>
    <name evidence="2" type="ORF">PPRIM_AZ9-3.1.T0790175</name>
</gene>
<evidence type="ECO:0000313" key="3">
    <source>
        <dbReference type="Proteomes" id="UP000688137"/>
    </source>
</evidence>
<evidence type="ECO:0000256" key="1">
    <source>
        <dbReference type="SAM" id="Phobius"/>
    </source>
</evidence>
<proteinExistence type="predicted"/>
<dbReference type="PANTHER" id="PTHR31398">
    <property type="entry name" value="MEIOTIC NUCLEAR DIVISION PROTEIN 1 HOMOLOG"/>
    <property type="match status" value="1"/>
</dbReference>
<dbReference type="GO" id="GO:0007131">
    <property type="term" value="P:reciprocal meiotic recombination"/>
    <property type="evidence" value="ECO:0007669"/>
    <property type="project" value="TreeGrafter"/>
</dbReference>
<dbReference type="OMA" id="HESNQTF"/>
<keyword evidence="3" id="KW-1185">Reference proteome</keyword>
<dbReference type="Proteomes" id="UP000688137">
    <property type="component" value="Unassembled WGS sequence"/>
</dbReference>
<dbReference type="PANTHER" id="PTHR31398:SF0">
    <property type="entry name" value="MEIOTIC NUCLEAR DIVISION PROTEIN 1 HOMOLOG"/>
    <property type="match status" value="1"/>
</dbReference>
<feature type="transmembrane region" description="Helical" evidence="1">
    <location>
        <begin position="33"/>
        <end position="54"/>
    </location>
</feature>
<dbReference type="AlphaFoldDB" id="A0A8S1NFP7"/>
<dbReference type="EMBL" id="CAJJDM010000082">
    <property type="protein sequence ID" value="CAD8087855.1"/>
    <property type="molecule type" value="Genomic_DNA"/>
</dbReference>
<organism evidence="2 3">
    <name type="scientific">Paramecium primaurelia</name>
    <dbReference type="NCBI Taxonomy" id="5886"/>
    <lineage>
        <taxon>Eukaryota</taxon>
        <taxon>Sar</taxon>
        <taxon>Alveolata</taxon>
        <taxon>Ciliophora</taxon>
        <taxon>Intramacronucleata</taxon>
        <taxon>Oligohymenophorea</taxon>
        <taxon>Peniculida</taxon>
        <taxon>Parameciidae</taxon>
        <taxon>Paramecium</taxon>
    </lineage>
</organism>
<keyword evidence="1" id="KW-0472">Membrane</keyword>
<evidence type="ECO:0008006" key="4">
    <source>
        <dbReference type="Google" id="ProtNLM"/>
    </source>
</evidence>
<keyword evidence="1" id="KW-1133">Transmembrane helix</keyword>
<keyword evidence="1" id="KW-0812">Transmembrane</keyword>